<evidence type="ECO:0000313" key="4">
    <source>
        <dbReference type="Proteomes" id="UP001152795"/>
    </source>
</evidence>
<evidence type="ECO:0000256" key="1">
    <source>
        <dbReference type="ARBA" id="ARBA00001968"/>
    </source>
</evidence>
<accession>A0A6S7GB66</accession>
<organism evidence="3 4">
    <name type="scientific">Paramuricea clavata</name>
    <name type="common">Red gorgonian</name>
    <name type="synonym">Violescent sea-whip</name>
    <dbReference type="NCBI Taxonomy" id="317549"/>
    <lineage>
        <taxon>Eukaryota</taxon>
        <taxon>Metazoa</taxon>
        <taxon>Cnidaria</taxon>
        <taxon>Anthozoa</taxon>
        <taxon>Octocorallia</taxon>
        <taxon>Malacalcyonacea</taxon>
        <taxon>Plexauridae</taxon>
        <taxon>Paramuricea</taxon>
    </lineage>
</organism>
<sequence length="161" mass="18186">MAFQEVIDALVYGFADEYLDEEEFSILYDLYKSQTMYAPLRNCVGFIDATVLSISRTDKNQRSVYNDHKRVNALKSQWFALLIGNLFGSVEGCRHDAAMLRESNILTVLERVAHNPAANDLCLYGDPAYPLRPQLMGPYCQCDVPVLTDEMKAFNKAMSAV</sequence>
<gene>
    <name evidence="3" type="ORF">PACLA_8A029070</name>
</gene>
<dbReference type="EMBL" id="CACRXK020001416">
    <property type="protein sequence ID" value="CAB3988995.1"/>
    <property type="molecule type" value="Genomic_DNA"/>
</dbReference>
<keyword evidence="2" id="KW-0479">Metal-binding</keyword>
<keyword evidence="4" id="KW-1185">Reference proteome</keyword>
<dbReference type="Proteomes" id="UP001152795">
    <property type="component" value="Unassembled WGS sequence"/>
</dbReference>
<dbReference type="InterPro" id="IPR027806">
    <property type="entry name" value="HARBI1_dom"/>
</dbReference>
<reference evidence="3" key="1">
    <citation type="submission" date="2020-04" db="EMBL/GenBank/DDBJ databases">
        <authorList>
            <person name="Alioto T."/>
            <person name="Alioto T."/>
            <person name="Gomez Garrido J."/>
        </authorList>
    </citation>
    <scope>NUCLEOTIDE SEQUENCE</scope>
    <source>
        <strain evidence="3">A484AB</strain>
    </source>
</reference>
<comment type="cofactor">
    <cofactor evidence="1">
        <name>a divalent metal cation</name>
        <dbReference type="ChEBI" id="CHEBI:60240"/>
    </cofactor>
</comment>
<comment type="caution">
    <text evidence="3">The sequence shown here is derived from an EMBL/GenBank/DDBJ whole genome shotgun (WGS) entry which is preliminary data.</text>
</comment>
<evidence type="ECO:0000256" key="2">
    <source>
        <dbReference type="ARBA" id="ARBA00022723"/>
    </source>
</evidence>
<protein>
    <submittedName>
        <fullName evidence="3">Uncharacterized protein</fullName>
    </submittedName>
</protein>
<dbReference type="Pfam" id="PF13359">
    <property type="entry name" value="DDE_Tnp_4"/>
    <property type="match status" value="1"/>
</dbReference>
<evidence type="ECO:0000313" key="3">
    <source>
        <dbReference type="EMBL" id="CAB3988995.1"/>
    </source>
</evidence>
<dbReference type="OrthoDB" id="5945905at2759"/>
<proteinExistence type="predicted"/>
<dbReference type="GO" id="GO:0046872">
    <property type="term" value="F:metal ion binding"/>
    <property type="evidence" value="ECO:0007669"/>
    <property type="project" value="UniProtKB-KW"/>
</dbReference>
<dbReference type="AlphaFoldDB" id="A0A6S7GB66"/>
<name>A0A6S7GB66_PARCT</name>